<sequence length="225" mass="23750">MKTFNRIVIYICGLLTLALGIVLNTKANLGVSPIISVPYSIAVIWGQNLGAVTAGFYILFVIGQLVILRKRFRPVQFLQIPLSIIFGVLINFFGELITIGGKDLPTDLVLLVLGIFFTGLGAALTMMMNILPNAADGIVQAVSQRTGKKLGAVKNILDASCVAVAAAISMAATGRIIGIGLGTVLAAVGVGRVIALVNRLYQKKLPAQAARFKLDAAPQKPPVKL</sequence>
<dbReference type="OrthoDB" id="87655at2"/>
<dbReference type="AlphaFoldDB" id="A0A1M5XBT8"/>
<dbReference type="Pfam" id="PF19700">
    <property type="entry name" value="DUF6198"/>
    <property type="match status" value="1"/>
</dbReference>
<proteinExistence type="predicted"/>
<dbReference type="PANTHER" id="PTHR40078:SF1">
    <property type="entry name" value="INTEGRAL MEMBRANE PROTEIN"/>
    <property type="match status" value="1"/>
</dbReference>
<name>A0A1M5XBT8_9FIRM</name>
<dbReference type="PANTHER" id="PTHR40078">
    <property type="entry name" value="INTEGRAL MEMBRANE PROTEIN-RELATED"/>
    <property type="match status" value="1"/>
</dbReference>
<feature type="transmembrane region" description="Helical" evidence="1">
    <location>
        <begin position="7"/>
        <end position="24"/>
    </location>
</feature>
<feature type="transmembrane region" description="Helical" evidence="1">
    <location>
        <begin position="176"/>
        <end position="197"/>
    </location>
</feature>
<dbReference type="STRING" id="1123282.SAMN02745823_01687"/>
<reference evidence="2 3" key="1">
    <citation type="submission" date="2016-11" db="EMBL/GenBank/DDBJ databases">
        <authorList>
            <person name="Jaros S."/>
            <person name="Januszkiewicz K."/>
            <person name="Wedrychowicz H."/>
        </authorList>
    </citation>
    <scope>NUCLEOTIDE SEQUENCE [LARGE SCALE GENOMIC DNA]</scope>
    <source>
        <strain evidence="2 3">DSM 10068</strain>
    </source>
</reference>
<organism evidence="2 3">
    <name type="scientific">Sporobacter termitidis DSM 10068</name>
    <dbReference type="NCBI Taxonomy" id="1123282"/>
    <lineage>
        <taxon>Bacteria</taxon>
        <taxon>Bacillati</taxon>
        <taxon>Bacillota</taxon>
        <taxon>Clostridia</taxon>
        <taxon>Eubacteriales</taxon>
        <taxon>Oscillospiraceae</taxon>
        <taxon>Sporobacter</taxon>
    </lineage>
</organism>
<accession>A0A1M5XBT8</accession>
<evidence type="ECO:0000313" key="3">
    <source>
        <dbReference type="Proteomes" id="UP000183995"/>
    </source>
</evidence>
<feature type="transmembrane region" description="Helical" evidence="1">
    <location>
        <begin position="108"/>
        <end position="131"/>
    </location>
</feature>
<dbReference type="RefSeq" id="WP_073077709.1">
    <property type="nucleotide sequence ID" value="NZ_FQXV01000005.1"/>
</dbReference>
<feature type="transmembrane region" description="Helical" evidence="1">
    <location>
        <begin position="152"/>
        <end position="170"/>
    </location>
</feature>
<dbReference type="Proteomes" id="UP000183995">
    <property type="component" value="Unassembled WGS sequence"/>
</dbReference>
<feature type="transmembrane region" description="Helical" evidence="1">
    <location>
        <begin position="80"/>
        <end position="102"/>
    </location>
</feature>
<evidence type="ECO:0000313" key="2">
    <source>
        <dbReference type="EMBL" id="SHH97281.1"/>
    </source>
</evidence>
<keyword evidence="1" id="KW-0472">Membrane</keyword>
<dbReference type="EMBL" id="FQXV01000005">
    <property type="protein sequence ID" value="SHH97281.1"/>
    <property type="molecule type" value="Genomic_DNA"/>
</dbReference>
<keyword evidence="3" id="KW-1185">Reference proteome</keyword>
<dbReference type="InterPro" id="IPR038750">
    <property type="entry name" value="YczE/YyaS-like"/>
</dbReference>
<gene>
    <name evidence="2" type="ORF">SAMN02745823_01687</name>
</gene>
<evidence type="ECO:0000256" key="1">
    <source>
        <dbReference type="SAM" id="Phobius"/>
    </source>
</evidence>
<keyword evidence="1" id="KW-0812">Transmembrane</keyword>
<protein>
    <submittedName>
        <fullName evidence="2">Uncharacterized membrane protein YczE</fullName>
    </submittedName>
</protein>
<keyword evidence="1" id="KW-1133">Transmembrane helix</keyword>
<feature type="transmembrane region" description="Helical" evidence="1">
    <location>
        <begin position="44"/>
        <end position="68"/>
    </location>
</feature>